<evidence type="ECO:0000259" key="2">
    <source>
        <dbReference type="PROSITE" id="PS50110"/>
    </source>
</evidence>
<dbReference type="OrthoDB" id="1121174at2"/>
<feature type="domain" description="Response regulatory" evidence="2">
    <location>
        <begin position="3"/>
        <end position="130"/>
    </location>
</feature>
<dbReference type="AlphaFoldDB" id="A0A367GRF0"/>
<organism evidence="3 4">
    <name type="scientific">Mucilaginibacter hurinus</name>
    <dbReference type="NCBI Taxonomy" id="2201324"/>
    <lineage>
        <taxon>Bacteria</taxon>
        <taxon>Pseudomonadati</taxon>
        <taxon>Bacteroidota</taxon>
        <taxon>Sphingobacteriia</taxon>
        <taxon>Sphingobacteriales</taxon>
        <taxon>Sphingobacteriaceae</taxon>
        <taxon>Mucilaginibacter</taxon>
    </lineage>
</organism>
<dbReference type="PROSITE" id="PS50110">
    <property type="entry name" value="RESPONSE_REGULATORY"/>
    <property type="match status" value="1"/>
</dbReference>
<evidence type="ECO:0000256" key="1">
    <source>
        <dbReference type="PROSITE-ProRule" id="PRU00169"/>
    </source>
</evidence>
<dbReference type="SUPFAM" id="SSF52172">
    <property type="entry name" value="CheY-like"/>
    <property type="match status" value="1"/>
</dbReference>
<dbReference type="RefSeq" id="WP_114004071.1">
    <property type="nucleotide sequence ID" value="NZ_QGDC01000002.1"/>
</dbReference>
<protein>
    <submittedName>
        <fullName evidence="3">Response regulator</fullName>
    </submittedName>
</protein>
<keyword evidence="4" id="KW-1185">Reference proteome</keyword>
<evidence type="ECO:0000313" key="3">
    <source>
        <dbReference type="EMBL" id="RCH56034.1"/>
    </source>
</evidence>
<dbReference type="Proteomes" id="UP000253209">
    <property type="component" value="Unassembled WGS sequence"/>
</dbReference>
<dbReference type="Gene3D" id="3.40.50.2300">
    <property type="match status" value="1"/>
</dbReference>
<dbReference type="GO" id="GO:0000160">
    <property type="term" value="P:phosphorelay signal transduction system"/>
    <property type="evidence" value="ECO:0007669"/>
    <property type="project" value="InterPro"/>
</dbReference>
<dbReference type="PANTHER" id="PTHR44520:SF2">
    <property type="entry name" value="RESPONSE REGULATOR RCP1"/>
    <property type="match status" value="1"/>
</dbReference>
<gene>
    <name evidence="3" type="ORF">DJ568_04610</name>
</gene>
<feature type="modified residue" description="4-aspartylphosphate" evidence="1">
    <location>
        <position position="60"/>
    </location>
</feature>
<proteinExistence type="predicted"/>
<dbReference type="EMBL" id="QGDC01000002">
    <property type="protein sequence ID" value="RCH56034.1"/>
    <property type="molecule type" value="Genomic_DNA"/>
</dbReference>
<dbReference type="PANTHER" id="PTHR44520">
    <property type="entry name" value="RESPONSE REGULATOR RCP1-RELATED"/>
    <property type="match status" value="1"/>
</dbReference>
<accession>A0A367GRF0</accession>
<dbReference type="InterPro" id="IPR011006">
    <property type="entry name" value="CheY-like_superfamily"/>
</dbReference>
<dbReference type="Pfam" id="PF00072">
    <property type="entry name" value="Response_reg"/>
    <property type="match status" value="1"/>
</dbReference>
<name>A0A367GRF0_9SPHI</name>
<keyword evidence="1" id="KW-0597">Phosphoprotein</keyword>
<evidence type="ECO:0000313" key="4">
    <source>
        <dbReference type="Proteomes" id="UP000253209"/>
    </source>
</evidence>
<dbReference type="InterPro" id="IPR052893">
    <property type="entry name" value="TCS_response_regulator"/>
</dbReference>
<dbReference type="InterPro" id="IPR001789">
    <property type="entry name" value="Sig_transdc_resp-reg_receiver"/>
</dbReference>
<comment type="caution">
    <text evidence="3">The sequence shown here is derived from an EMBL/GenBank/DDBJ whole genome shotgun (WGS) entry which is preliminary data.</text>
</comment>
<reference evidence="3 4" key="1">
    <citation type="submission" date="2018-05" db="EMBL/GenBank/DDBJ databases">
        <title>Mucilaginibacter hurinus sp. nov., isolated from briquette warehouse soil.</title>
        <authorList>
            <person name="Choi L."/>
        </authorList>
    </citation>
    <scope>NUCLEOTIDE SEQUENCE [LARGE SCALE GENOMIC DNA]</scope>
    <source>
        <strain evidence="3 4">ZR32</strain>
    </source>
</reference>
<sequence>MCKLVMIDDNPMEHLIAERMFEKYEVFPDAAHSLDGSIIIDFLHQHNRTANVLPDVIFLDLNMPKFSGWDFLQHYEKLYPSLAKKTDIYVVSSSVDIEDQSRAEQYPFVRSYLRKPLRKEVLAHLFSLYDPRITRAS</sequence>